<dbReference type="InterPro" id="IPR024465">
    <property type="entry name" value="DUF2399"/>
</dbReference>
<dbReference type="eggNOG" id="ENOG5030187">
    <property type="taxonomic scope" value="Bacteria"/>
</dbReference>
<evidence type="ECO:0000259" key="1">
    <source>
        <dbReference type="Pfam" id="PF09664"/>
    </source>
</evidence>
<accession>X0QSD7</accession>
<dbReference type="AlphaFoldDB" id="X0QSD7"/>
<organism evidence="2 3">
    <name type="scientific">Agrilactobacillus composti DSM 18527 = JCM 14202</name>
    <dbReference type="NCBI Taxonomy" id="1423734"/>
    <lineage>
        <taxon>Bacteria</taxon>
        <taxon>Bacillati</taxon>
        <taxon>Bacillota</taxon>
        <taxon>Bacilli</taxon>
        <taxon>Lactobacillales</taxon>
        <taxon>Lactobacillaceae</taxon>
        <taxon>Agrilactobacillus</taxon>
    </lineage>
</organism>
<evidence type="ECO:0000313" key="3">
    <source>
        <dbReference type="Proteomes" id="UP000051236"/>
    </source>
</evidence>
<dbReference type="Pfam" id="PF09664">
    <property type="entry name" value="DUF2399"/>
    <property type="match status" value="1"/>
</dbReference>
<proteinExistence type="predicted"/>
<gene>
    <name evidence="2" type="ORF">FC83_GL000086</name>
</gene>
<protein>
    <recommendedName>
        <fullName evidence="1">DUF2399 domain-containing protein</fullName>
    </recommendedName>
</protein>
<sequence>MSPYQQAYRTNTGKPLPAQAATLEPLFAQIAAGEALPPRGQQAVTLGLTAHSLTDAKADPDLFEYYRWVITHCFAQKEINELTAKLIGMAFTSANIFQTDLPQPITLNPWQIDAMLTFPLATKQAVVIENNGVFALLHQRHPTWPLIVQSGNDFNPAYVQLIQNLEQRGVAFTYIGDLDSRGIQMADHFFTQLQRTPIDVVTALQRPVDVAKWVALMGKPDPKRTRALTVQNAIYQQELNVIQLSEKFVEQEQLLAIYEARIPQWLAENKS</sequence>
<reference evidence="2 3" key="1">
    <citation type="journal article" date="2015" name="Genome Announc.">
        <title>Expanding the biotechnology potential of lactobacilli through comparative genomics of 213 strains and associated genera.</title>
        <authorList>
            <person name="Sun Z."/>
            <person name="Harris H.M."/>
            <person name="McCann A."/>
            <person name="Guo C."/>
            <person name="Argimon S."/>
            <person name="Zhang W."/>
            <person name="Yang X."/>
            <person name="Jeffery I.B."/>
            <person name="Cooney J.C."/>
            <person name="Kagawa T.F."/>
            <person name="Liu W."/>
            <person name="Song Y."/>
            <person name="Salvetti E."/>
            <person name="Wrobel A."/>
            <person name="Rasinkangas P."/>
            <person name="Parkhill J."/>
            <person name="Rea M.C."/>
            <person name="O'Sullivan O."/>
            <person name="Ritari J."/>
            <person name="Douillard F.P."/>
            <person name="Paul Ross R."/>
            <person name="Yang R."/>
            <person name="Briner A.E."/>
            <person name="Felis G.E."/>
            <person name="de Vos W.M."/>
            <person name="Barrangou R."/>
            <person name="Klaenhammer T.R."/>
            <person name="Caufield P.W."/>
            <person name="Cui Y."/>
            <person name="Zhang H."/>
            <person name="O'Toole P.W."/>
        </authorList>
    </citation>
    <scope>NUCLEOTIDE SEQUENCE [LARGE SCALE GENOMIC DNA]</scope>
    <source>
        <strain evidence="2 3">DSM 18527</strain>
    </source>
</reference>
<dbReference type="Proteomes" id="UP000051236">
    <property type="component" value="Unassembled WGS sequence"/>
</dbReference>
<dbReference type="EMBL" id="AZGA01000062">
    <property type="protein sequence ID" value="KRM32995.1"/>
    <property type="molecule type" value="Genomic_DNA"/>
</dbReference>
<keyword evidence="3" id="KW-1185">Reference proteome</keyword>
<evidence type="ECO:0000313" key="2">
    <source>
        <dbReference type="EMBL" id="KRM32995.1"/>
    </source>
</evidence>
<comment type="caution">
    <text evidence="2">The sequence shown here is derived from an EMBL/GenBank/DDBJ whole genome shotgun (WGS) entry which is preliminary data.</text>
</comment>
<dbReference type="PATRIC" id="fig|1423734.3.peg.85"/>
<dbReference type="STRING" id="1423734.FC83_GL000086"/>
<feature type="domain" description="DUF2399" evidence="1">
    <location>
        <begin position="106"/>
        <end position="197"/>
    </location>
</feature>
<name>X0QSD7_9LACO</name>
<dbReference type="RefSeq" id="WP_035455386.1">
    <property type="nucleotide sequence ID" value="NZ_AZGA01000062.1"/>
</dbReference>
<dbReference type="OrthoDB" id="2312721at2"/>